<dbReference type="NCBIfam" id="TIGR00331">
    <property type="entry name" value="hrcA"/>
    <property type="match status" value="1"/>
</dbReference>
<dbReference type="InterPro" id="IPR029016">
    <property type="entry name" value="GAF-like_dom_sf"/>
</dbReference>
<evidence type="ECO:0000313" key="9">
    <source>
        <dbReference type="Proteomes" id="UP000175744"/>
    </source>
</evidence>
<dbReference type="OrthoDB" id="9783139at2"/>
<dbReference type="GO" id="GO:0003677">
    <property type="term" value="F:DNA binding"/>
    <property type="evidence" value="ECO:0007669"/>
    <property type="project" value="InterPro"/>
</dbReference>
<dbReference type="HAMAP" id="MF_00081">
    <property type="entry name" value="HrcA"/>
    <property type="match status" value="1"/>
</dbReference>
<proteinExistence type="inferred from homology"/>
<dbReference type="PANTHER" id="PTHR34824:SF1">
    <property type="entry name" value="HEAT-INDUCIBLE TRANSCRIPTION REPRESSOR HRCA"/>
    <property type="match status" value="1"/>
</dbReference>
<dbReference type="InterPro" id="IPR036388">
    <property type="entry name" value="WH-like_DNA-bd_sf"/>
</dbReference>
<feature type="domain" description="Heat-inducible transcription repressor HrcA C-terminal" evidence="7">
    <location>
        <begin position="106"/>
        <end position="325"/>
    </location>
</feature>
<reference evidence="8 9" key="1">
    <citation type="submission" date="2016-06" db="EMBL/GenBank/DDBJ databases">
        <title>Genome sequence of Clostridium acetireducens DSM 10703.</title>
        <authorList>
            <person name="Poehlein A."/>
            <person name="Fluechter S."/>
            <person name="Duerre P."/>
            <person name="Daniel R."/>
        </authorList>
    </citation>
    <scope>NUCLEOTIDE SEQUENCE [LARGE SCALE GENOMIC DNA]</scope>
    <source>
        <strain evidence="8 9">DSM 10703</strain>
    </source>
</reference>
<keyword evidence="3 6" id="KW-0346">Stress response</keyword>
<dbReference type="InterPro" id="IPR002571">
    <property type="entry name" value="HrcA"/>
</dbReference>
<dbReference type="GO" id="GO:0045892">
    <property type="term" value="P:negative regulation of DNA-templated transcription"/>
    <property type="evidence" value="ECO:0007669"/>
    <property type="project" value="UniProtKB-UniRule"/>
</dbReference>
<dbReference type="PATRIC" id="fig|1121290.3.peg.391"/>
<gene>
    <name evidence="6 8" type="primary">hrcA</name>
    <name evidence="8" type="ORF">CLOACE_03850</name>
</gene>
<dbReference type="Proteomes" id="UP000175744">
    <property type="component" value="Unassembled WGS sequence"/>
</dbReference>
<dbReference type="FunFam" id="1.10.10.10:FF:000049">
    <property type="entry name" value="Heat-inducible transcription repressor HrcA"/>
    <property type="match status" value="1"/>
</dbReference>
<keyword evidence="1 6" id="KW-0678">Repressor</keyword>
<keyword evidence="2 6" id="KW-0805">Transcription regulation</keyword>
<comment type="similarity">
    <text evidence="6">Belongs to the HrcA family.</text>
</comment>
<dbReference type="InterPro" id="IPR023120">
    <property type="entry name" value="WHTH_transcript_rep_HrcA_IDD"/>
</dbReference>
<evidence type="ECO:0000313" key="8">
    <source>
        <dbReference type="EMBL" id="OFI07194.1"/>
    </source>
</evidence>
<dbReference type="Gene3D" id="3.30.450.40">
    <property type="match status" value="1"/>
</dbReference>
<dbReference type="RefSeq" id="WP_070109356.1">
    <property type="nucleotide sequence ID" value="NZ_LZFO01000004.1"/>
</dbReference>
<evidence type="ECO:0000256" key="6">
    <source>
        <dbReference type="HAMAP-Rule" id="MF_00081"/>
    </source>
</evidence>
<dbReference type="InterPro" id="IPR036390">
    <property type="entry name" value="WH_DNA-bd_sf"/>
</dbReference>
<name>A0A1E8F1X1_9CLOT</name>
<accession>A0A1E8F1X1</accession>
<dbReference type="EMBL" id="LZFO01000004">
    <property type="protein sequence ID" value="OFI07194.1"/>
    <property type="molecule type" value="Genomic_DNA"/>
</dbReference>
<protein>
    <recommendedName>
        <fullName evidence="6">Heat-inducible transcription repressor HrcA</fullName>
    </recommendedName>
</protein>
<dbReference type="Gene3D" id="1.10.10.10">
    <property type="entry name" value="Winged helix-like DNA-binding domain superfamily/Winged helix DNA-binding domain"/>
    <property type="match status" value="1"/>
</dbReference>
<dbReference type="Gene3D" id="3.30.390.60">
    <property type="entry name" value="Heat-inducible transcription repressor hrca homolog, domain 3"/>
    <property type="match status" value="1"/>
</dbReference>
<dbReference type="PIRSF" id="PIRSF005485">
    <property type="entry name" value="HrcA"/>
    <property type="match status" value="1"/>
</dbReference>
<dbReference type="PANTHER" id="PTHR34824">
    <property type="entry name" value="HEAT-INDUCIBLE TRANSCRIPTION REPRESSOR HRCA"/>
    <property type="match status" value="1"/>
</dbReference>
<dbReference type="STRING" id="1121290.CLAOCE_03850"/>
<keyword evidence="4 6" id="KW-0804">Transcription</keyword>
<comment type="caution">
    <text evidence="8">The sequence shown here is derived from an EMBL/GenBank/DDBJ whole genome shotgun (WGS) entry which is preliminary data.</text>
</comment>
<organism evidence="8 9">
    <name type="scientific">Clostridium acetireducens DSM 10703</name>
    <dbReference type="NCBI Taxonomy" id="1121290"/>
    <lineage>
        <taxon>Bacteria</taxon>
        <taxon>Bacillati</taxon>
        <taxon>Bacillota</taxon>
        <taxon>Clostridia</taxon>
        <taxon>Eubacteriales</taxon>
        <taxon>Clostridiaceae</taxon>
        <taxon>Clostridium</taxon>
    </lineage>
</organism>
<comment type="function">
    <text evidence="5 6">Negative regulator of class I heat shock genes (grpE-dnaK-dnaJ and groELS operons). Prevents heat-shock induction of these operons.</text>
</comment>
<evidence type="ECO:0000256" key="5">
    <source>
        <dbReference type="ARBA" id="ARBA00055319"/>
    </source>
</evidence>
<sequence>MEIDARKIKILWAIINDYISTAEPVGSRTIAKRYQLGVSPATIRNEMADLEEMGYLEQLHTSSGRKPSDKGYRLYVDKLMQIPELSSAEECVIKNKMLDLALYELDKIIRETSSILSELTKLTCIVKSPSAKKCYLKSIQLINIGDNNVLSVVIADNNIIKNNIIKLNKPISTDTLTKLSNILNKRLSNLTIEEINLEVINRLKNDLIGYDDIFNAIIPIVYESLKSIDNTEIYMEGTTNMFNYPEYNDIEKAKEFLSLLDNKDKLRGLLEEPKNINISIKIGEENFITDAKQCTIISAGYGLENRLLGSIGLIGPTRIPYSKVISILLRTVNTLNDILNKMYDDV</sequence>
<evidence type="ECO:0000259" key="7">
    <source>
        <dbReference type="Pfam" id="PF01628"/>
    </source>
</evidence>
<evidence type="ECO:0000256" key="3">
    <source>
        <dbReference type="ARBA" id="ARBA00023016"/>
    </source>
</evidence>
<keyword evidence="9" id="KW-1185">Reference proteome</keyword>
<evidence type="ECO:0000256" key="4">
    <source>
        <dbReference type="ARBA" id="ARBA00023163"/>
    </source>
</evidence>
<dbReference type="Pfam" id="PF01628">
    <property type="entry name" value="HrcA"/>
    <property type="match status" value="1"/>
</dbReference>
<dbReference type="SUPFAM" id="SSF55781">
    <property type="entry name" value="GAF domain-like"/>
    <property type="match status" value="1"/>
</dbReference>
<dbReference type="InterPro" id="IPR021153">
    <property type="entry name" value="HrcA_C"/>
</dbReference>
<dbReference type="SUPFAM" id="SSF46785">
    <property type="entry name" value="Winged helix' DNA-binding domain"/>
    <property type="match status" value="1"/>
</dbReference>
<dbReference type="AlphaFoldDB" id="A0A1E8F1X1"/>
<evidence type="ECO:0000256" key="1">
    <source>
        <dbReference type="ARBA" id="ARBA00022491"/>
    </source>
</evidence>
<evidence type="ECO:0000256" key="2">
    <source>
        <dbReference type="ARBA" id="ARBA00023015"/>
    </source>
</evidence>